<comment type="similarity">
    <text evidence="3">Belongs to the ScpA family.</text>
</comment>
<gene>
    <name evidence="3" type="primary">scpA</name>
    <name evidence="4" type="ORF">SAMN05446037_1001147</name>
</gene>
<dbReference type="HAMAP" id="MF_01805">
    <property type="entry name" value="ScpA"/>
    <property type="match status" value="1"/>
</dbReference>
<protein>
    <recommendedName>
        <fullName evidence="2 3">Segregation and condensation protein A</fullName>
    </recommendedName>
</protein>
<dbReference type="Proteomes" id="UP000198304">
    <property type="component" value="Unassembled WGS sequence"/>
</dbReference>
<keyword evidence="3" id="KW-0132">Cell division</keyword>
<dbReference type="AlphaFoldDB" id="A0A238ZUV5"/>
<dbReference type="RefSeq" id="WP_089280940.1">
    <property type="nucleotide sequence ID" value="NZ_FZOJ01000001.1"/>
</dbReference>
<evidence type="ECO:0000256" key="3">
    <source>
        <dbReference type="HAMAP-Rule" id="MF_01805"/>
    </source>
</evidence>
<comment type="subcellular location">
    <subcellularLocation>
        <location evidence="3">Cytoplasm</location>
    </subcellularLocation>
    <text evidence="3">Associated with two foci at the outer edges of the nucleoid region in young cells, and at four foci within both cell halves in older cells.</text>
</comment>
<dbReference type="Pfam" id="PF02616">
    <property type="entry name" value="SMC_ScpA"/>
    <property type="match status" value="1"/>
</dbReference>
<name>A0A238ZUV5_9FIRM</name>
<dbReference type="Gene3D" id="6.10.250.2410">
    <property type="match status" value="1"/>
</dbReference>
<evidence type="ECO:0000256" key="1">
    <source>
        <dbReference type="ARBA" id="ARBA00022829"/>
    </source>
</evidence>
<comment type="function">
    <text evidence="3">Participates in chromosomal partition during cell division. May act via the formation of a condensin-like complex containing Smc and ScpB that pull DNA away from mid-cell into both cell halves.</text>
</comment>
<dbReference type="Gene3D" id="1.10.10.580">
    <property type="entry name" value="Structural maintenance of chromosome 1. Chain E"/>
    <property type="match status" value="1"/>
</dbReference>
<accession>A0A238ZUV5</accession>
<organism evidence="4 5">
    <name type="scientific">Anaerovirgula multivorans</name>
    <dbReference type="NCBI Taxonomy" id="312168"/>
    <lineage>
        <taxon>Bacteria</taxon>
        <taxon>Bacillati</taxon>
        <taxon>Bacillota</taxon>
        <taxon>Clostridia</taxon>
        <taxon>Peptostreptococcales</taxon>
        <taxon>Natronincolaceae</taxon>
        <taxon>Anaerovirgula</taxon>
    </lineage>
</organism>
<dbReference type="GO" id="GO:0006260">
    <property type="term" value="P:DNA replication"/>
    <property type="evidence" value="ECO:0007669"/>
    <property type="project" value="UniProtKB-UniRule"/>
</dbReference>
<evidence type="ECO:0000313" key="4">
    <source>
        <dbReference type="EMBL" id="SNR87206.1"/>
    </source>
</evidence>
<reference evidence="4 5" key="1">
    <citation type="submission" date="2017-06" db="EMBL/GenBank/DDBJ databases">
        <authorList>
            <person name="Kim H.J."/>
            <person name="Triplett B.A."/>
        </authorList>
    </citation>
    <scope>NUCLEOTIDE SEQUENCE [LARGE SCALE GENOMIC DNA]</scope>
    <source>
        <strain evidence="4 5">SCA</strain>
    </source>
</reference>
<dbReference type="GO" id="GO:0005737">
    <property type="term" value="C:cytoplasm"/>
    <property type="evidence" value="ECO:0007669"/>
    <property type="project" value="UniProtKB-SubCell"/>
</dbReference>
<dbReference type="GO" id="GO:0007059">
    <property type="term" value="P:chromosome segregation"/>
    <property type="evidence" value="ECO:0007669"/>
    <property type="project" value="UniProtKB-UniRule"/>
</dbReference>
<keyword evidence="3" id="KW-0131">Cell cycle</keyword>
<dbReference type="GO" id="GO:0051301">
    <property type="term" value="P:cell division"/>
    <property type="evidence" value="ECO:0007669"/>
    <property type="project" value="UniProtKB-KW"/>
</dbReference>
<keyword evidence="3" id="KW-0963">Cytoplasm</keyword>
<keyword evidence="1 3" id="KW-0159">Chromosome partition</keyword>
<proteinExistence type="inferred from homology"/>
<dbReference type="InterPro" id="IPR023093">
    <property type="entry name" value="ScpA-like_C"/>
</dbReference>
<evidence type="ECO:0000256" key="2">
    <source>
        <dbReference type="ARBA" id="ARBA00044777"/>
    </source>
</evidence>
<keyword evidence="5" id="KW-1185">Reference proteome</keyword>
<dbReference type="InterPro" id="IPR003768">
    <property type="entry name" value="ScpA"/>
</dbReference>
<dbReference type="EMBL" id="FZOJ01000001">
    <property type="protein sequence ID" value="SNR87206.1"/>
    <property type="molecule type" value="Genomic_DNA"/>
</dbReference>
<comment type="subunit">
    <text evidence="3">Component of a cohesin-like complex composed of ScpA, ScpB and the Smc homodimer, in which ScpA and ScpB bind to the head domain of Smc. The presence of the three proteins is required for the association of the complex with DNA.</text>
</comment>
<sequence>MAYTIKIEAFEGPFDLLFHLIEKNEIDIYDIPINDITEQYLHYIYEMEKLDLDVTSEFLVMAATLIEIKSKMLLPKDVFVEEGIEVEDIDPRDELVRKLLEYKKYKAVTEEFKKREGLYNRIYFKAKEEIIFESHDHDKILDNLEINDLINAFNKLLKDTSKKIQDPYYNIREIEREPVSIEDKLVDILNILNHKKKITFQSIFTSIADKLEVVVTFLALLELMKVKKIKVIQEKCFDGIMIELVD</sequence>
<dbReference type="PANTHER" id="PTHR33969">
    <property type="entry name" value="SEGREGATION AND CONDENSATION PROTEIN A"/>
    <property type="match status" value="1"/>
</dbReference>
<dbReference type="PANTHER" id="PTHR33969:SF2">
    <property type="entry name" value="SEGREGATION AND CONDENSATION PROTEIN A"/>
    <property type="match status" value="1"/>
</dbReference>
<evidence type="ECO:0000313" key="5">
    <source>
        <dbReference type="Proteomes" id="UP000198304"/>
    </source>
</evidence>
<dbReference type="OrthoDB" id="9811016at2"/>